<dbReference type="GO" id="GO:0003712">
    <property type="term" value="F:transcription coregulator activity"/>
    <property type="evidence" value="ECO:0007669"/>
    <property type="project" value="InterPro"/>
</dbReference>
<comment type="subcellular location">
    <subcellularLocation>
        <location evidence="1 8">Nucleus</location>
    </subcellularLocation>
</comment>
<dbReference type="PANTHER" id="PTHR13114">
    <property type="entry name" value="MEDIATOR OF RNA POLYMERASE II TRANSCRIPTION SUBUNIT 17"/>
    <property type="match status" value="1"/>
</dbReference>
<organism evidence="9 10">
    <name type="scientific">Candida theae</name>
    <dbReference type="NCBI Taxonomy" id="1198502"/>
    <lineage>
        <taxon>Eukaryota</taxon>
        <taxon>Fungi</taxon>
        <taxon>Dikarya</taxon>
        <taxon>Ascomycota</taxon>
        <taxon>Saccharomycotina</taxon>
        <taxon>Pichiomycetes</taxon>
        <taxon>Debaryomycetaceae</taxon>
        <taxon>Candida/Lodderomyces clade</taxon>
        <taxon>Candida</taxon>
    </lineage>
</organism>
<evidence type="ECO:0000256" key="5">
    <source>
        <dbReference type="ARBA" id="ARBA00023163"/>
    </source>
</evidence>
<name>A0AAD5G0S2_9ASCO</name>
<evidence type="ECO:0000256" key="6">
    <source>
        <dbReference type="ARBA" id="ARBA00023242"/>
    </source>
</evidence>
<comment type="similarity">
    <text evidence="2 8">Belongs to the Mediator complex subunit 17 family.</text>
</comment>
<evidence type="ECO:0000256" key="4">
    <source>
        <dbReference type="ARBA" id="ARBA00023015"/>
    </source>
</evidence>
<accession>A0AAD5G0S2</accession>
<evidence type="ECO:0000256" key="2">
    <source>
        <dbReference type="ARBA" id="ARBA00005635"/>
    </source>
</evidence>
<evidence type="ECO:0000313" key="9">
    <source>
        <dbReference type="EMBL" id="KAI5967453.1"/>
    </source>
</evidence>
<reference evidence="9 10" key="1">
    <citation type="journal article" date="2022" name="DNA Res.">
        <title>Genome analysis of five recently described species of the CUG-Ser clade uncovers Candida theae as a new hybrid lineage with pathogenic potential in the Candida parapsilosis species complex.</title>
        <authorList>
            <person name="Mixao V."/>
            <person name="Del Olmo V."/>
            <person name="Hegedusova E."/>
            <person name="Saus E."/>
            <person name="Pryszcz L."/>
            <person name="Cillingova A."/>
            <person name="Nosek J."/>
            <person name="Gabaldon T."/>
        </authorList>
    </citation>
    <scope>NUCLEOTIDE SEQUENCE [LARGE SCALE GENOMIC DNA]</scope>
    <source>
        <strain evidence="9 10">CBS 12239</strain>
    </source>
</reference>
<keyword evidence="4 8" id="KW-0805">Transcription regulation</keyword>
<keyword evidence="10" id="KW-1185">Reference proteome</keyword>
<dbReference type="PANTHER" id="PTHR13114:SF7">
    <property type="entry name" value="MEDIATOR OF RNA POLYMERASE II TRANSCRIPTION SUBUNIT 17"/>
    <property type="match status" value="1"/>
</dbReference>
<dbReference type="GO" id="GO:0070847">
    <property type="term" value="C:core mediator complex"/>
    <property type="evidence" value="ECO:0007669"/>
    <property type="project" value="TreeGrafter"/>
</dbReference>
<comment type="caution">
    <text evidence="9">The sequence shown here is derived from an EMBL/GenBank/DDBJ whole genome shotgun (WGS) entry which is preliminary data.</text>
</comment>
<keyword evidence="8" id="KW-0010">Activator</keyword>
<evidence type="ECO:0000256" key="1">
    <source>
        <dbReference type="ARBA" id="ARBA00004123"/>
    </source>
</evidence>
<dbReference type="Pfam" id="PF10156">
    <property type="entry name" value="Med17"/>
    <property type="match status" value="1"/>
</dbReference>
<dbReference type="Gene3D" id="6.10.250.2620">
    <property type="match status" value="1"/>
</dbReference>
<proteinExistence type="inferred from homology"/>
<evidence type="ECO:0000256" key="8">
    <source>
        <dbReference type="RuleBase" id="RU364140"/>
    </source>
</evidence>
<gene>
    <name evidence="8" type="primary">MED17</name>
    <name evidence="9" type="ORF">KGF57_000396</name>
</gene>
<dbReference type="InterPro" id="IPR019313">
    <property type="entry name" value="Mediator_Med17"/>
</dbReference>
<dbReference type="Proteomes" id="UP001204833">
    <property type="component" value="Unassembled WGS sequence"/>
</dbReference>
<evidence type="ECO:0000256" key="7">
    <source>
        <dbReference type="ARBA" id="ARBA00032014"/>
    </source>
</evidence>
<evidence type="ECO:0000313" key="10">
    <source>
        <dbReference type="Proteomes" id="UP001204833"/>
    </source>
</evidence>
<dbReference type="GO" id="GO:0006357">
    <property type="term" value="P:regulation of transcription by RNA polymerase II"/>
    <property type="evidence" value="ECO:0007669"/>
    <property type="project" value="InterPro"/>
</dbReference>
<dbReference type="EMBL" id="JAIHNG010000029">
    <property type="protein sequence ID" value="KAI5967453.1"/>
    <property type="molecule type" value="Genomic_DNA"/>
</dbReference>
<comment type="function">
    <text evidence="8">Component of the Mediator complex, a coactivator involved in the regulated transcription of nearly all RNA polymerase II-dependent genes. Mediator functions as a bridge to convey information from gene-specific regulatory proteins to the basal RNA polymerase II transcription machinery. Mediator is recruited to promoters by direct interactions with regulatory proteins and serves as a scaffold for the assembly of a functional preinitiation complex with RNA polymerase II and the general transcription factors.</text>
</comment>
<dbReference type="GO" id="GO:0016592">
    <property type="term" value="C:mediator complex"/>
    <property type="evidence" value="ECO:0007669"/>
    <property type="project" value="InterPro"/>
</dbReference>
<keyword evidence="6 8" id="KW-0539">Nucleus</keyword>
<evidence type="ECO:0000256" key="3">
    <source>
        <dbReference type="ARBA" id="ARBA00019610"/>
    </source>
</evidence>
<protein>
    <recommendedName>
        <fullName evidence="3 8">Mediator of RNA polymerase II transcription subunit 17</fullName>
    </recommendedName>
    <alternativeName>
        <fullName evidence="7 8">Mediator complex subunit 17</fullName>
    </alternativeName>
</protein>
<keyword evidence="5 8" id="KW-0804">Transcription</keyword>
<sequence length="548" mass="62649">MFSRDDFTLQELLPRILHERKQFVDITEKGLIEEIVSLNSSKTVSETHNQIAQGNAITPEIPNATEEEVMQEKFNIQKLDLTKNINNALNETSLSLDFVSLLVASVKPNIAKNTMSPHLQKLVKPYSLNSDKLANEEKETLQKDVAKSTKIGLGWKTEATSKITELFRQSSENLTTQVKKEHKYWNMISLVWSNGEALFRMRDPSNNARAIGVKYGYGDSGSDFQDKGLALFRKNVQTGEVSFHPLSTVGNKLVAKTYRYIRVRVLSKIEDSDYMVTGQSIFDHKYKKSPHDIINDIEMARFFLFEEDLFYQLSREAAILLSYSVSVTTNKVSIETGNEIIEIESVPYDNDEEGLENSYQNVSSISSINNEKCQLILIYMKLMLCCFYKYNLKLKQKVPTALTKWKQNNSHPLVLRPLLGNIYHNKYLSEVNEVIINLAQKYTLNNEIKLDKYADSNGKSSNPFKRSIEIPNSTFTWTVQNESGNVLNISINVTSNEVFVDLVTKLAVTKFDSIENYKSNMDGVNVLQNDYYDVGDLNESLEWLIRDF</sequence>
<comment type="subunit">
    <text evidence="8">Component of the Mediator complex.</text>
</comment>
<dbReference type="AlphaFoldDB" id="A0AAD5G0S2"/>